<sequence length="205" mass="24372">MKEKTFIINYDVGIDNITEKLNKLSICIERFEEKTSSHQKLLLAHVEKGDEARMNLKDEFQSEIRLITEKMDKINEANLNMPKLSTPFSHIKIPVKPREEITNPFITYLSHQYNNQFLMKEAPQLKEWPTFKGDCKYDHMSFLNTIDMLQKHYAIPDELITARLHSLFEKHSKTWYYGIRETNGKNTWSWLKEEIVTKCANDSWR</sequence>
<keyword evidence="3" id="KW-1185">Reference proteome</keyword>
<protein>
    <submittedName>
        <fullName evidence="2">Uncharacterized protein</fullName>
    </submittedName>
</protein>
<keyword evidence="1" id="KW-0175">Coiled coil</keyword>
<evidence type="ECO:0000256" key="1">
    <source>
        <dbReference type="SAM" id="Coils"/>
    </source>
</evidence>
<gene>
    <name evidence="2" type="ORF">O181_113342</name>
</gene>
<dbReference type="Proteomes" id="UP000765509">
    <property type="component" value="Unassembled WGS sequence"/>
</dbReference>
<dbReference type="AlphaFoldDB" id="A0A9Q3K3G8"/>
<dbReference type="EMBL" id="AVOT02092493">
    <property type="protein sequence ID" value="MBW0573627.1"/>
    <property type="molecule type" value="Genomic_DNA"/>
</dbReference>
<feature type="coiled-coil region" evidence="1">
    <location>
        <begin position="14"/>
        <end position="77"/>
    </location>
</feature>
<evidence type="ECO:0000313" key="3">
    <source>
        <dbReference type="Proteomes" id="UP000765509"/>
    </source>
</evidence>
<organism evidence="2 3">
    <name type="scientific">Austropuccinia psidii MF-1</name>
    <dbReference type="NCBI Taxonomy" id="1389203"/>
    <lineage>
        <taxon>Eukaryota</taxon>
        <taxon>Fungi</taxon>
        <taxon>Dikarya</taxon>
        <taxon>Basidiomycota</taxon>
        <taxon>Pucciniomycotina</taxon>
        <taxon>Pucciniomycetes</taxon>
        <taxon>Pucciniales</taxon>
        <taxon>Sphaerophragmiaceae</taxon>
        <taxon>Austropuccinia</taxon>
    </lineage>
</organism>
<evidence type="ECO:0000313" key="2">
    <source>
        <dbReference type="EMBL" id="MBW0573627.1"/>
    </source>
</evidence>
<reference evidence="2" key="1">
    <citation type="submission" date="2021-03" db="EMBL/GenBank/DDBJ databases">
        <title>Draft genome sequence of rust myrtle Austropuccinia psidii MF-1, a brazilian biotype.</title>
        <authorList>
            <person name="Quecine M.C."/>
            <person name="Pachon D.M.R."/>
            <person name="Bonatelli M.L."/>
            <person name="Correr F.H."/>
            <person name="Franceschini L.M."/>
            <person name="Leite T.F."/>
            <person name="Margarido G.R.A."/>
            <person name="Almeida C.A."/>
            <person name="Ferrarezi J.A."/>
            <person name="Labate C.A."/>
        </authorList>
    </citation>
    <scope>NUCLEOTIDE SEQUENCE</scope>
    <source>
        <strain evidence="2">MF-1</strain>
    </source>
</reference>
<name>A0A9Q3K3G8_9BASI</name>
<proteinExistence type="predicted"/>
<accession>A0A9Q3K3G8</accession>
<comment type="caution">
    <text evidence="2">The sequence shown here is derived from an EMBL/GenBank/DDBJ whole genome shotgun (WGS) entry which is preliminary data.</text>
</comment>